<keyword evidence="5 6" id="KW-0472">Membrane</keyword>
<keyword evidence="9" id="KW-1185">Reference proteome</keyword>
<dbReference type="Pfam" id="PF06271">
    <property type="entry name" value="RDD"/>
    <property type="match status" value="1"/>
</dbReference>
<dbReference type="Proteomes" id="UP001249505">
    <property type="component" value="Unassembled WGS sequence"/>
</dbReference>
<evidence type="ECO:0000313" key="8">
    <source>
        <dbReference type="EMBL" id="MDT3279195.1"/>
    </source>
</evidence>
<comment type="caution">
    <text evidence="8">The sequence shown here is derived from an EMBL/GenBank/DDBJ whole genome shotgun (WGS) entry which is preliminary data.</text>
</comment>
<dbReference type="PANTHER" id="PTHR36115:SF6">
    <property type="entry name" value="PROLINE-RICH ANTIGEN HOMOLOG"/>
    <property type="match status" value="1"/>
</dbReference>
<keyword evidence="4 6" id="KW-1133">Transmembrane helix</keyword>
<dbReference type="EMBL" id="JAUOES010000002">
    <property type="protein sequence ID" value="MDT3279195.1"/>
    <property type="molecule type" value="Genomic_DNA"/>
</dbReference>
<evidence type="ECO:0000256" key="4">
    <source>
        <dbReference type="ARBA" id="ARBA00022989"/>
    </source>
</evidence>
<feature type="transmembrane region" description="Helical" evidence="6">
    <location>
        <begin position="47"/>
        <end position="71"/>
    </location>
</feature>
<protein>
    <submittedName>
        <fullName evidence="8">RDD family protein</fullName>
    </submittedName>
</protein>
<organism evidence="8 9">
    <name type="scientific">Shewanella scandinavica</name>
    <dbReference type="NCBI Taxonomy" id="3063538"/>
    <lineage>
        <taxon>Bacteria</taxon>
        <taxon>Pseudomonadati</taxon>
        <taxon>Pseudomonadota</taxon>
        <taxon>Gammaproteobacteria</taxon>
        <taxon>Alteromonadales</taxon>
        <taxon>Shewanellaceae</taxon>
        <taxon>Shewanella</taxon>
    </lineage>
</organism>
<evidence type="ECO:0000259" key="7">
    <source>
        <dbReference type="Pfam" id="PF06271"/>
    </source>
</evidence>
<name>A0ABU3FV08_9GAMM</name>
<dbReference type="InterPro" id="IPR010432">
    <property type="entry name" value="RDD"/>
</dbReference>
<reference evidence="8 9" key="1">
    <citation type="submission" date="2023-07" db="EMBL/GenBank/DDBJ databases">
        <title>Novel Shewanella species isolated from Baltic Sea sediments.</title>
        <authorList>
            <person name="Martin-Rodriguez A.J."/>
        </authorList>
    </citation>
    <scope>NUCLEOTIDE SEQUENCE [LARGE SCALE GENOMIC DNA]</scope>
    <source>
        <strain evidence="8 9">SP2S1-2</strain>
    </source>
</reference>
<feature type="transmembrane region" description="Helical" evidence="6">
    <location>
        <begin position="83"/>
        <end position="102"/>
    </location>
</feature>
<sequence length="415" mass="45091">MKQQQTDLGKDPKTMVTPHAFTIADTVLYTPLAAPLKRALAMLIDGLLITVLAEQMDWMFVLLVVGIIYIEKRSHKLGRLLKWGLYAAMLAFMLLTTADNLLNVNGSNNTDNEQAVEGAALGKQILTSLPAIISLSLCDNYDCGKTQVQSLREMIENASASKGMTEIERREIVLSAIANSSLSAADSEKLQTEVLDGTLWPVIAPQAELPMPDTQSEPLKSIQTIETSEPTDAAQGLVANTVKVPEATNVTKTVLQLGTKGKSADDEKESTTHSVIAWVKGFMSDMGLGFGWAAFYFTVFTARFDGQTLGKKMLGIRVIQLDGAKISLWAAFGRYGGYAAGFTTGLLGFMQIFWDANRQGIQDKISSTVVIDLAQMHKKQRLEQQVQGQSELASALTNDNAASAHLTTSTRSEHL</sequence>
<keyword evidence="3 6" id="KW-0812">Transmembrane</keyword>
<feature type="domain" description="RDD" evidence="7">
    <location>
        <begin position="290"/>
        <end position="366"/>
    </location>
</feature>
<evidence type="ECO:0000256" key="1">
    <source>
        <dbReference type="ARBA" id="ARBA00004651"/>
    </source>
</evidence>
<dbReference type="RefSeq" id="WP_311898260.1">
    <property type="nucleotide sequence ID" value="NZ_JAUOES010000002.1"/>
</dbReference>
<evidence type="ECO:0000256" key="2">
    <source>
        <dbReference type="ARBA" id="ARBA00022475"/>
    </source>
</evidence>
<comment type="subcellular location">
    <subcellularLocation>
        <location evidence="1">Cell membrane</location>
        <topology evidence="1">Multi-pass membrane protein</topology>
    </subcellularLocation>
</comment>
<dbReference type="InterPro" id="IPR051791">
    <property type="entry name" value="Pra-immunoreactive"/>
</dbReference>
<accession>A0ABU3FV08</accession>
<keyword evidence="2" id="KW-1003">Cell membrane</keyword>
<evidence type="ECO:0000313" key="9">
    <source>
        <dbReference type="Proteomes" id="UP001249505"/>
    </source>
</evidence>
<dbReference type="PANTHER" id="PTHR36115">
    <property type="entry name" value="PROLINE-RICH ANTIGEN HOMOLOG-RELATED"/>
    <property type="match status" value="1"/>
</dbReference>
<evidence type="ECO:0000256" key="5">
    <source>
        <dbReference type="ARBA" id="ARBA00023136"/>
    </source>
</evidence>
<proteinExistence type="predicted"/>
<evidence type="ECO:0000256" key="6">
    <source>
        <dbReference type="SAM" id="Phobius"/>
    </source>
</evidence>
<evidence type="ECO:0000256" key="3">
    <source>
        <dbReference type="ARBA" id="ARBA00022692"/>
    </source>
</evidence>
<gene>
    <name evidence="8" type="ORF">Q4Q50_02670</name>
</gene>